<keyword evidence="1" id="KW-0472">Membrane</keyword>
<reference evidence="3 4" key="1">
    <citation type="submission" date="2019-08" db="EMBL/GenBank/DDBJ databases">
        <title>Hyperibacter terrae gen. nov., sp. nov. and Hyperibacter viscosus sp. nov., two new members in the family Rhodospirillaceae isolated from the rhizosphere of Hypericum perforatum.</title>
        <authorList>
            <person name="Noviana Z."/>
        </authorList>
    </citation>
    <scope>NUCLEOTIDE SEQUENCE [LARGE SCALE GENOMIC DNA]</scope>
    <source>
        <strain evidence="3 4">R5959</strain>
    </source>
</reference>
<name>A0A5J6MWN8_9PROT</name>
<gene>
    <name evidence="3" type="ORF">FRZ61_05280</name>
</gene>
<evidence type="ECO:0000313" key="3">
    <source>
        <dbReference type="EMBL" id="QEX20610.1"/>
    </source>
</evidence>
<dbReference type="AlphaFoldDB" id="A0A5J6MWN8"/>
<dbReference type="OrthoDB" id="2974133at2"/>
<keyword evidence="1" id="KW-0812">Transmembrane</keyword>
<dbReference type="Gene3D" id="1.10.287.70">
    <property type="match status" value="1"/>
</dbReference>
<feature type="transmembrane region" description="Helical" evidence="1">
    <location>
        <begin position="44"/>
        <end position="67"/>
    </location>
</feature>
<keyword evidence="4" id="KW-1185">Reference proteome</keyword>
<evidence type="ECO:0000313" key="4">
    <source>
        <dbReference type="Proteomes" id="UP000325797"/>
    </source>
</evidence>
<dbReference type="RefSeq" id="WP_151114843.1">
    <property type="nucleotide sequence ID" value="NZ_CP042582.1"/>
</dbReference>
<dbReference type="SUPFAM" id="SSF81324">
    <property type="entry name" value="Voltage-gated potassium channels"/>
    <property type="match status" value="1"/>
</dbReference>
<proteinExistence type="predicted"/>
<dbReference type="InterPro" id="IPR013099">
    <property type="entry name" value="K_chnl_dom"/>
</dbReference>
<evidence type="ECO:0000256" key="1">
    <source>
        <dbReference type="SAM" id="Phobius"/>
    </source>
</evidence>
<feature type="transmembrane region" description="Helical" evidence="1">
    <location>
        <begin position="111"/>
        <end position="135"/>
    </location>
</feature>
<protein>
    <submittedName>
        <fullName evidence="3">Ion transporter</fullName>
    </submittedName>
</protein>
<feature type="transmembrane region" description="Helical" evidence="1">
    <location>
        <begin position="87"/>
        <end position="104"/>
    </location>
</feature>
<keyword evidence="1" id="KW-1133">Transmembrane helix</keyword>
<dbReference type="Proteomes" id="UP000325797">
    <property type="component" value="Chromosome"/>
</dbReference>
<dbReference type="Pfam" id="PF07885">
    <property type="entry name" value="Ion_trans_2"/>
    <property type="match status" value="1"/>
</dbReference>
<sequence>MFIGMAVSSLLVLVCILIHYEVLRVVSSLLPGPDWMGLRGRMGLVVLACFAAHTVEVWVFAGGYYFLADHFALSGVAGEKEIDFPDLVYFSVVTYSTIGFGDLYPVGGARLLAGVEAVVGLLMIGWSASFTYLVMERFWPLHRVRPRSRVADEELPAPRRLWHRLPE</sequence>
<evidence type="ECO:0000259" key="2">
    <source>
        <dbReference type="Pfam" id="PF07885"/>
    </source>
</evidence>
<feature type="transmembrane region" description="Helical" evidence="1">
    <location>
        <begin position="6"/>
        <end position="23"/>
    </location>
</feature>
<organism evidence="3 4">
    <name type="scientific">Hypericibacter adhaerens</name>
    <dbReference type="NCBI Taxonomy" id="2602016"/>
    <lineage>
        <taxon>Bacteria</taxon>
        <taxon>Pseudomonadati</taxon>
        <taxon>Pseudomonadota</taxon>
        <taxon>Alphaproteobacteria</taxon>
        <taxon>Rhodospirillales</taxon>
        <taxon>Dongiaceae</taxon>
        <taxon>Hypericibacter</taxon>
    </lineage>
</organism>
<accession>A0A5J6MWN8</accession>
<feature type="domain" description="Potassium channel" evidence="2">
    <location>
        <begin position="54"/>
        <end position="130"/>
    </location>
</feature>
<dbReference type="KEGG" id="hadh:FRZ61_05280"/>
<dbReference type="EMBL" id="CP042582">
    <property type="protein sequence ID" value="QEX20610.1"/>
    <property type="molecule type" value="Genomic_DNA"/>
</dbReference>